<dbReference type="GO" id="GO:0005737">
    <property type="term" value="C:cytoplasm"/>
    <property type="evidence" value="ECO:0007669"/>
    <property type="project" value="UniProtKB-SubCell"/>
</dbReference>
<feature type="compositionally biased region" description="Pro residues" evidence="4">
    <location>
        <begin position="678"/>
        <end position="701"/>
    </location>
</feature>
<feature type="compositionally biased region" description="Low complexity" evidence="4">
    <location>
        <begin position="667"/>
        <end position="677"/>
    </location>
</feature>
<accession>A0A9N7V815</accession>
<sequence length="1304" mass="141498">MALSQLQCLDENHVNLRTHESKVGFLYCEDQRLALEALLRDGREALVKLQQDRGLRGFLSEPEIEALAAAVEPYDPGMELFLGDPEDGEPPLSLQYWPELSDTSVPQMDLGWPDCASYRGVTRATVYAQPPMDGQTHIKEVVRKMIAQAQKVIAVVMDVFTDVDIFRDLLDAGFKRRVSVYILLERTSLPHFLSMCQRANMHAGHLKHLRVRCSEGSEFCTRSCSRVKGQLGHRFMFIDGDKAVSGSYSFTWMSSRLDRNLVTVVTGQAVDSFDTLFRVLYVTSSSVDLRQVAMDPEQEPEPVREPAPVAPPSAADLRKMYNPKYAVLMAGNPSMHPPSGPKEPQKSENLEVPGSKKRGQKKSSKDAAQEDPPLHPGLSHLEKANLISYIPTWPEPDPPSDVIGFINVRDSSKPIQVHLQRTERFETSQAVRFSSPFSRPEEILPEVAQRRQSTPNQEETNKRQATQNKANAEECVVDGNQATQPSAAPDDIKTRGEAPEEKSASSGLKSESVKDTNQALDTGSEMHSNTPTNQGTGHNTAPHLSAHTPSASSSNTSPPNTGRSSHSAQTKTTSSPEPQSLPGSTAVQGTHTLESGVSEQHTNTKTEVSQADSHTEPHNSSETPKVQTPTSSASPHHPPPVTSTSLSKKHHTASTAVHTRTATSVCISVPSPSGSSSIPPPISSPTTLQPPLPPSSAPPPSTLVAPVPKPRTVHLVIKSGHTPDGQELPEISVVSRPGTPARKSEEAPQQKQNATSQETKDHVPDGPHDDRAATQSSAEAKHQAQSNGVTADAPKAPSVNIQERTLKEVEPESLTPSEREIPPKKKKESECAAAEQTHTKAPEKTSDFTEVPNDKGENVMPGRKYLARAHEPQRILYCEGNAPESATINAHVPKDSQQGGRPGVTAAHDTHIKPKHNTHISITSQESPQSPKAQGGSHTNTHVTAERELQTVISPVRTPTPDGYLPRTPTPDSRTHTPDPRAYTPDFQTPTPDGYMSPRDNLSTTSDEYFECSSSPLHDPVFDRAGSPNHGPTGDPGSSTLSNGPSAATCTAAGPVHVNNTTWAEEDADNDKDEKMMKLSVKERPTERGDQAGADHHQESIEVVEIDQRAQPQAANNKRGMNQGGAPGESNNNTTKDGVRPDEEQEEDGRDRPQSPRETERQKSLRRQQQDGGPSPHRPPGPPPQPVGAVGSATGRKQVEVPSSVSQALLPRLPPVTESRMRSGQLQRQHSNPRAPAPGVHSSQLRPHYQNQEESVQGAHRQEDGKAPFTLSLSKLYNLKGLKDKMSKLPAQGMGGSGSRKSTY</sequence>
<comment type="subcellular location">
    <subcellularLocation>
        <location evidence="1">Cytoplasm</location>
    </subcellularLocation>
</comment>
<feature type="compositionally biased region" description="Polar residues" evidence="4">
    <location>
        <begin position="1241"/>
        <end position="1255"/>
    </location>
</feature>
<feature type="compositionally biased region" description="Basic and acidic residues" evidence="4">
    <location>
        <begin position="758"/>
        <end position="772"/>
    </location>
</feature>
<protein>
    <recommendedName>
        <fullName evidence="5">Scaffolding anchor of CK1 domain-containing protein</fullName>
    </recommendedName>
</protein>
<feature type="compositionally biased region" description="Polar residues" evidence="4">
    <location>
        <begin position="427"/>
        <end position="437"/>
    </location>
</feature>
<feature type="compositionally biased region" description="Polar residues" evidence="4">
    <location>
        <begin position="1110"/>
        <end position="1120"/>
    </location>
</feature>
<dbReference type="PANTHER" id="PTHR16181">
    <property type="entry name" value="PROTEIN FAM83A-RELATED"/>
    <property type="match status" value="1"/>
</dbReference>
<feature type="compositionally biased region" description="Polar residues" evidence="4">
    <location>
        <begin position="919"/>
        <end position="943"/>
    </location>
</feature>
<comment type="caution">
    <text evidence="6">The sequence shown here is derived from an EMBL/GenBank/DDBJ whole genome shotgun (WGS) entry which is preliminary data.</text>
</comment>
<dbReference type="GO" id="GO:0019901">
    <property type="term" value="F:protein kinase binding"/>
    <property type="evidence" value="ECO:0007669"/>
    <property type="project" value="TreeGrafter"/>
</dbReference>
<dbReference type="Gene3D" id="3.30.870.10">
    <property type="entry name" value="Endonuclease Chain A"/>
    <property type="match status" value="1"/>
</dbReference>
<feature type="compositionally biased region" description="Polar residues" evidence="4">
    <location>
        <begin position="1222"/>
        <end position="1232"/>
    </location>
</feature>
<evidence type="ECO:0000256" key="1">
    <source>
        <dbReference type="ARBA" id="ARBA00004496"/>
    </source>
</evidence>
<dbReference type="FunFam" id="3.30.870.10:FF:000004">
    <property type="entry name" value="protein FAM83H isoform X2"/>
    <property type="match status" value="1"/>
</dbReference>
<proteinExistence type="inferred from homology"/>
<feature type="region of interest" description="Disordered" evidence="4">
    <location>
        <begin position="887"/>
        <end position="1267"/>
    </location>
</feature>
<evidence type="ECO:0000256" key="3">
    <source>
        <dbReference type="ARBA" id="ARBA00022490"/>
    </source>
</evidence>
<name>A0A9N7V815_PLEPL</name>
<dbReference type="EMBL" id="CADEAL010003949">
    <property type="protein sequence ID" value="CAB1447519.1"/>
    <property type="molecule type" value="Genomic_DNA"/>
</dbReference>
<feature type="domain" description="Scaffolding anchor of CK1" evidence="5">
    <location>
        <begin position="17"/>
        <end position="285"/>
    </location>
</feature>
<dbReference type="PANTHER" id="PTHR16181:SF29">
    <property type="entry name" value="PROTEIN FAM83A-RELATED"/>
    <property type="match status" value="1"/>
</dbReference>
<evidence type="ECO:0000256" key="2">
    <source>
        <dbReference type="ARBA" id="ARBA00006937"/>
    </source>
</evidence>
<feature type="compositionally biased region" description="Basic and acidic residues" evidence="4">
    <location>
        <begin position="490"/>
        <end position="503"/>
    </location>
</feature>
<feature type="compositionally biased region" description="Pro residues" evidence="4">
    <location>
        <begin position="1176"/>
        <end position="1186"/>
    </location>
</feature>
<feature type="region of interest" description="Disordered" evidence="4">
    <location>
        <begin position="294"/>
        <end position="315"/>
    </location>
</feature>
<dbReference type="InterPro" id="IPR012461">
    <property type="entry name" value="SACK1"/>
</dbReference>
<feature type="compositionally biased region" description="Basic and acidic residues" evidence="4">
    <location>
        <begin position="837"/>
        <end position="857"/>
    </location>
</feature>
<feature type="region of interest" description="Disordered" evidence="4">
    <location>
        <begin position="1285"/>
        <end position="1304"/>
    </location>
</feature>
<feature type="region of interest" description="Disordered" evidence="4">
    <location>
        <begin position="427"/>
        <end position="860"/>
    </location>
</feature>
<feature type="compositionally biased region" description="Basic and acidic residues" evidence="4">
    <location>
        <begin position="817"/>
        <end position="830"/>
    </location>
</feature>
<dbReference type="SUPFAM" id="SSF56024">
    <property type="entry name" value="Phospholipase D/nuclease"/>
    <property type="match status" value="1"/>
</dbReference>
<keyword evidence="7" id="KW-1185">Reference proteome</keyword>
<feature type="region of interest" description="Disordered" evidence="4">
    <location>
        <begin position="329"/>
        <end position="379"/>
    </location>
</feature>
<organism evidence="6 7">
    <name type="scientific">Pleuronectes platessa</name>
    <name type="common">European plaice</name>
    <dbReference type="NCBI Taxonomy" id="8262"/>
    <lineage>
        <taxon>Eukaryota</taxon>
        <taxon>Metazoa</taxon>
        <taxon>Chordata</taxon>
        <taxon>Craniata</taxon>
        <taxon>Vertebrata</taxon>
        <taxon>Euteleostomi</taxon>
        <taxon>Actinopterygii</taxon>
        <taxon>Neopterygii</taxon>
        <taxon>Teleostei</taxon>
        <taxon>Neoteleostei</taxon>
        <taxon>Acanthomorphata</taxon>
        <taxon>Carangaria</taxon>
        <taxon>Pleuronectiformes</taxon>
        <taxon>Pleuronectoidei</taxon>
        <taxon>Pleuronectidae</taxon>
        <taxon>Pleuronectes</taxon>
    </lineage>
</organism>
<evidence type="ECO:0000256" key="4">
    <source>
        <dbReference type="SAM" id="MobiDB-lite"/>
    </source>
</evidence>
<feature type="compositionally biased region" description="Polar residues" evidence="4">
    <location>
        <begin position="1000"/>
        <end position="1016"/>
    </location>
</feature>
<gene>
    <name evidence="6" type="ORF">PLEPLA_LOCUS35206</name>
</gene>
<keyword evidence="3" id="KW-0963">Cytoplasm</keyword>
<evidence type="ECO:0000313" key="6">
    <source>
        <dbReference type="EMBL" id="CAB1447519.1"/>
    </source>
</evidence>
<comment type="similarity">
    <text evidence="2">Belongs to the FAM83 family.</text>
</comment>
<evidence type="ECO:0000259" key="5">
    <source>
        <dbReference type="Pfam" id="PF07894"/>
    </source>
</evidence>
<feature type="compositionally biased region" description="Low complexity" evidence="4">
    <location>
        <begin position="541"/>
        <end position="565"/>
    </location>
</feature>
<dbReference type="InterPro" id="IPR050944">
    <property type="entry name" value="FAM83"/>
</dbReference>
<feature type="compositionally biased region" description="Polar residues" evidence="4">
    <location>
        <begin position="653"/>
        <end position="666"/>
    </location>
</feature>
<feature type="compositionally biased region" description="Polar residues" evidence="4">
    <location>
        <begin position="1036"/>
        <end position="1049"/>
    </location>
</feature>
<feature type="compositionally biased region" description="Polar residues" evidence="4">
    <location>
        <begin position="450"/>
        <end position="470"/>
    </location>
</feature>
<dbReference type="Pfam" id="PF07894">
    <property type="entry name" value="SACK1"/>
    <property type="match status" value="1"/>
</dbReference>
<dbReference type="GO" id="GO:0007165">
    <property type="term" value="P:signal transduction"/>
    <property type="evidence" value="ECO:0007669"/>
    <property type="project" value="TreeGrafter"/>
</dbReference>
<evidence type="ECO:0000313" key="7">
    <source>
        <dbReference type="Proteomes" id="UP001153269"/>
    </source>
</evidence>
<reference evidence="6" key="1">
    <citation type="submission" date="2020-03" db="EMBL/GenBank/DDBJ databases">
        <authorList>
            <person name="Weist P."/>
        </authorList>
    </citation>
    <scope>NUCLEOTIDE SEQUENCE</scope>
</reference>
<feature type="compositionally biased region" description="Polar residues" evidence="4">
    <location>
        <begin position="504"/>
        <end position="539"/>
    </location>
</feature>
<feature type="compositionally biased region" description="Polar residues" evidence="4">
    <location>
        <begin position="773"/>
        <end position="789"/>
    </location>
</feature>
<feature type="compositionally biased region" description="Basic and acidic residues" evidence="4">
    <location>
        <begin position="1072"/>
        <end position="1100"/>
    </location>
</feature>
<dbReference type="Proteomes" id="UP001153269">
    <property type="component" value="Unassembled WGS sequence"/>
</dbReference>
<feature type="compositionally biased region" description="Polar residues" evidence="4">
    <location>
        <begin position="566"/>
        <end position="612"/>
    </location>
</feature>
<feature type="compositionally biased region" description="Basic and acidic residues" evidence="4">
    <location>
        <begin position="1149"/>
        <end position="1163"/>
    </location>
</feature>